<reference evidence="9" key="1">
    <citation type="submission" date="2025-08" db="UniProtKB">
        <authorList>
            <consortium name="RefSeq"/>
        </authorList>
    </citation>
    <scope>IDENTIFICATION</scope>
    <source>
        <strain evidence="9">OHB3-1</strain>
    </source>
</reference>
<gene>
    <name evidence="9" type="primary">LOC111023321</name>
</gene>
<evidence type="ECO:0000313" key="9">
    <source>
        <dbReference type="RefSeq" id="XP_022156429.1"/>
    </source>
</evidence>
<feature type="transmembrane region" description="Helical" evidence="6">
    <location>
        <begin position="277"/>
        <end position="296"/>
    </location>
</feature>
<keyword evidence="5 6" id="KW-0472">Membrane</keyword>
<feature type="transmembrane region" description="Helical" evidence="6">
    <location>
        <begin position="249"/>
        <end position="270"/>
    </location>
</feature>
<evidence type="ECO:0000259" key="7">
    <source>
        <dbReference type="Pfam" id="PF00892"/>
    </source>
</evidence>
<dbReference type="RefSeq" id="XP_022156429.1">
    <property type="nucleotide sequence ID" value="XM_022300737.1"/>
</dbReference>
<dbReference type="OrthoDB" id="1728340at2759"/>
<feature type="transmembrane region" description="Helical" evidence="6">
    <location>
        <begin position="182"/>
        <end position="201"/>
    </location>
</feature>
<proteinExistence type="inferred from homology"/>
<keyword evidence="3 6" id="KW-0812">Transmembrane</keyword>
<feature type="transmembrane region" description="Helical" evidence="6">
    <location>
        <begin position="36"/>
        <end position="56"/>
    </location>
</feature>
<feature type="transmembrane region" description="Helical" evidence="6">
    <location>
        <begin position="68"/>
        <end position="92"/>
    </location>
</feature>
<dbReference type="KEGG" id="mcha:111023321"/>
<evidence type="ECO:0000256" key="6">
    <source>
        <dbReference type="RuleBase" id="RU363077"/>
    </source>
</evidence>
<dbReference type="InterPro" id="IPR037185">
    <property type="entry name" value="EmrE-like"/>
</dbReference>
<protein>
    <recommendedName>
        <fullName evidence="6">WAT1-related protein</fullName>
    </recommendedName>
</protein>
<evidence type="ECO:0000256" key="4">
    <source>
        <dbReference type="ARBA" id="ARBA00022989"/>
    </source>
</evidence>
<comment type="similarity">
    <text evidence="2 6">Belongs to the drug/metabolite transporter (DMT) superfamily. Plant drug/metabolite exporter (P-DME) (TC 2.A.7.4) family.</text>
</comment>
<dbReference type="Pfam" id="PF00892">
    <property type="entry name" value="EamA"/>
    <property type="match status" value="2"/>
</dbReference>
<keyword evidence="8" id="KW-1185">Reference proteome</keyword>
<accession>A0A6J1DTF9</accession>
<dbReference type="PANTHER" id="PTHR31218">
    <property type="entry name" value="WAT1-RELATED PROTEIN"/>
    <property type="match status" value="1"/>
</dbReference>
<dbReference type="InterPro" id="IPR030184">
    <property type="entry name" value="WAT1-related"/>
</dbReference>
<dbReference type="Proteomes" id="UP000504603">
    <property type="component" value="Unplaced"/>
</dbReference>
<evidence type="ECO:0000313" key="8">
    <source>
        <dbReference type="Proteomes" id="UP000504603"/>
    </source>
</evidence>
<comment type="subcellular location">
    <subcellularLocation>
        <location evidence="1 6">Membrane</location>
        <topology evidence="1 6">Multi-pass membrane protein</topology>
    </subcellularLocation>
</comment>
<dbReference type="AlphaFoldDB" id="A0A6J1DTF9"/>
<dbReference type="InterPro" id="IPR000620">
    <property type="entry name" value="EamA_dom"/>
</dbReference>
<keyword evidence="4 6" id="KW-1133">Transmembrane helix</keyword>
<feature type="domain" description="EamA" evidence="7">
    <location>
        <begin position="7"/>
        <end position="148"/>
    </location>
</feature>
<evidence type="ECO:0000256" key="3">
    <source>
        <dbReference type="ARBA" id="ARBA00022692"/>
    </source>
</evidence>
<feature type="transmembrane region" description="Helical" evidence="6">
    <location>
        <begin position="302"/>
        <end position="321"/>
    </location>
</feature>
<sequence length="364" mass="40050">MGEDITAILGMVVLQICYAGLNIISKLAMQSGMNPLVLLTYRQIFGTLAIAPFAFFTERKTRPKISVAVLIQILLCSLSGATANQILFFIGLKYTNPTVSSAMANILPAATFILAVLFRQESVRIKTKPGLAKVTGTIICVCGAMLLSFYHGHTIGLGESKIHWAYIERMRDRNPNRQGNHVVGSILLLCSSFAWALWFVIQARLSVKFKAPYTSTTLLCFMASFQCGIIAVISEHNIAAWSLKSTSRLVAALYTGVVCSALTFSITSWIIQRKGPLYVAIFTPLLLIIVAILSWALLGDKLYVGTVIGSVLIIIGLYAVLWGKSKEMKLQDHNMEKPTIEKLPNGTHNNIDEKDDMEMQLSLK</sequence>
<feature type="transmembrane region" description="Helical" evidence="6">
    <location>
        <begin position="7"/>
        <end position="24"/>
    </location>
</feature>
<dbReference type="GeneID" id="111023321"/>
<dbReference type="SUPFAM" id="SSF103481">
    <property type="entry name" value="Multidrug resistance efflux transporter EmrE"/>
    <property type="match status" value="2"/>
</dbReference>
<evidence type="ECO:0000256" key="1">
    <source>
        <dbReference type="ARBA" id="ARBA00004141"/>
    </source>
</evidence>
<dbReference type="GO" id="GO:0016020">
    <property type="term" value="C:membrane"/>
    <property type="evidence" value="ECO:0007669"/>
    <property type="project" value="UniProtKB-SubCell"/>
</dbReference>
<evidence type="ECO:0000256" key="2">
    <source>
        <dbReference type="ARBA" id="ARBA00007635"/>
    </source>
</evidence>
<feature type="transmembrane region" description="Helical" evidence="6">
    <location>
        <begin position="213"/>
        <end position="234"/>
    </location>
</feature>
<evidence type="ECO:0000256" key="5">
    <source>
        <dbReference type="ARBA" id="ARBA00023136"/>
    </source>
</evidence>
<name>A0A6J1DTF9_MOMCH</name>
<feature type="transmembrane region" description="Helical" evidence="6">
    <location>
        <begin position="130"/>
        <end position="150"/>
    </location>
</feature>
<feature type="transmembrane region" description="Helical" evidence="6">
    <location>
        <begin position="98"/>
        <end position="118"/>
    </location>
</feature>
<dbReference type="GO" id="GO:0022857">
    <property type="term" value="F:transmembrane transporter activity"/>
    <property type="evidence" value="ECO:0007669"/>
    <property type="project" value="InterPro"/>
</dbReference>
<feature type="domain" description="EamA" evidence="7">
    <location>
        <begin position="184"/>
        <end position="321"/>
    </location>
</feature>
<organism evidence="8 9">
    <name type="scientific">Momordica charantia</name>
    <name type="common">Bitter gourd</name>
    <name type="synonym">Balsam pear</name>
    <dbReference type="NCBI Taxonomy" id="3673"/>
    <lineage>
        <taxon>Eukaryota</taxon>
        <taxon>Viridiplantae</taxon>
        <taxon>Streptophyta</taxon>
        <taxon>Embryophyta</taxon>
        <taxon>Tracheophyta</taxon>
        <taxon>Spermatophyta</taxon>
        <taxon>Magnoliopsida</taxon>
        <taxon>eudicotyledons</taxon>
        <taxon>Gunneridae</taxon>
        <taxon>Pentapetalae</taxon>
        <taxon>rosids</taxon>
        <taxon>fabids</taxon>
        <taxon>Cucurbitales</taxon>
        <taxon>Cucurbitaceae</taxon>
        <taxon>Momordiceae</taxon>
        <taxon>Momordica</taxon>
    </lineage>
</organism>